<evidence type="ECO:0000313" key="1">
    <source>
        <dbReference type="EMBL" id="VDO91796.1"/>
    </source>
</evidence>
<protein>
    <submittedName>
        <fullName evidence="1">Uncharacterized protein</fullName>
    </submittedName>
</protein>
<gene>
    <name evidence="1" type="ORF">SMTD_LOCUS3090</name>
</gene>
<dbReference type="Proteomes" id="UP000269396">
    <property type="component" value="Unassembled WGS sequence"/>
</dbReference>
<organism evidence="1 2">
    <name type="scientific">Schistosoma mattheei</name>
    <dbReference type="NCBI Taxonomy" id="31246"/>
    <lineage>
        <taxon>Eukaryota</taxon>
        <taxon>Metazoa</taxon>
        <taxon>Spiralia</taxon>
        <taxon>Lophotrochozoa</taxon>
        <taxon>Platyhelminthes</taxon>
        <taxon>Trematoda</taxon>
        <taxon>Digenea</taxon>
        <taxon>Strigeidida</taxon>
        <taxon>Schistosomatoidea</taxon>
        <taxon>Schistosomatidae</taxon>
        <taxon>Schistosoma</taxon>
    </lineage>
</organism>
<keyword evidence="2" id="KW-1185">Reference proteome</keyword>
<sequence length="36" mass="4401">MPMGQENDSSNQQVGYLFFELEINLHFYIDLFQYLR</sequence>
<accession>A0A3P7YTA8</accession>
<name>A0A3P7YTA8_9TREM</name>
<reference evidence="1 2" key="1">
    <citation type="submission" date="2018-11" db="EMBL/GenBank/DDBJ databases">
        <authorList>
            <consortium name="Pathogen Informatics"/>
        </authorList>
    </citation>
    <scope>NUCLEOTIDE SEQUENCE [LARGE SCALE GENOMIC DNA]</scope>
    <source>
        <strain>Denwood</strain>
        <strain evidence="2">Zambia</strain>
    </source>
</reference>
<evidence type="ECO:0000313" key="2">
    <source>
        <dbReference type="Proteomes" id="UP000269396"/>
    </source>
</evidence>
<dbReference type="EMBL" id="UZAL01005054">
    <property type="protein sequence ID" value="VDO91796.1"/>
    <property type="molecule type" value="Genomic_DNA"/>
</dbReference>
<proteinExistence type="predicted"/>
<dbReference type="AlphaFoldDB" id="A0A3P7YTA8"/>